<evidence type="ECO:0008006" key="4">
    <source>
        <dbReference type="Google" id="ProtNLM"/>
    </source>
</evidence>
<evidence type="ECO:0000256" key="1">
    <source>
        <dbReference type="SAM" id="SignalP"/>
    </source>
</evidence>
<dbReference type="AlphaFoldDB" id="A0A516IU99"/>
<keyword evidence="1" id="KW-0732">Signal</keyword>
<dbReference type="KEGG" id="sxa:FMM02_10895"/>
<organism evidence="2 3">
    <name type="scientific">Sphingomonas xanthus</name>
    <dbReference type="NCBI Taxonomy" id="2594473"/>
    <lineage>
        <taxon>Bacteria</taxon>
        <taxon>Pseudomonadati</taxon>
        <taxon>Pseudomonadota</taxon>
        <taxon>Alphaproteobacteria</taxon>
        <taxon>Sphingomonadales</taxon>
        <taxon>Sphingomonadaceae</taxon>
        <taxon>Sphingomonas</taxon>
    </lineage>
</organism>
<sequence length="181" mass="17690">MSATIKQCALALLLVGSSGVAYASTQGTAGATSSGSVNINASVPARVRISNLSDVNLSNVDPMVDALNAQSVCVWSNTSTRGYNVTASGSGAGNAFTLSSGALPVVPYSVEWAASAGQSTGTGLATGVALTGLVSTATSADCSSGPANSASLVVKIASPELQAMPASTNYTGSLTLLVAPE</sequence>
<keyword evidence="3" id="KW-1185">Reference proteome</keyword>
<evidence type="ECO:0000313" key="2">
    <source>
        <dbReference type="EMBL" id="QDP20414.1"/>
    </source>
</evidence>
<evidence type="ECO:0000313" key="3">
    <source>
        <dbReference type="Proteomes" id="UP000321857"/>
    </source>
</evidence>
<gene>
    <name evidence="2" type="ORF">FMM02_10895</name>
</gene>
<name>A0A516IU99_9SPHN</name>
<proteinExistence type="predicted"/>
<dbReference type="EMBL" id="CP041659">
    <property type="protein sequence ID" value="QDP20414.1"/>
    <property type="molecule type" value="Genomic_DNA"/>
</dbReference>
<accession>A0A516IU99</accession>
<protein>
    <recommendedName>
        <fullName evidence="4">Spore coat protein U domain-containing protein</fullName>
    </recommendedName>
</protein>
<dbReference type="RefSeq" id="WP_147494862.1">
    <property type="nucleotide sequence ID" value="NZ_CP041659.1"/>
</dbReference>
<feature type="chain" id="PRO_5022057630" description="Spore coat protein U domain-containing protein" evidence="1">
    <location>
        <begin position="24"/>
        <end position="181"/>
    </location>
</feature>
<reference evidence="2 3" key="1">
    <citation type="submission" date="2019-07" db="EMBL/GenBank/DDBJ databases">
        <title>Sphingomonas AE3 Genome sequencing and assembly.</title>
        <authorList>
            <person name="Kim H."/>
        </authorList>
    </citation>
    <scope>NUCLEOTIDE SEQUENCE [LARGE SCALE GENOMIC DNA]</scope>
    <source>
        <strain evidence="2 3">AE3</strain>
    </source>
</reference>
<feature type="signal peptide" evidence="1">
    <location>
        <begin position="1"/>
        <end position="23"/>
    </location>
</feature>
<dbReference type="Proteomes" id="UP000321857">
    <property type="component" value="Chromosome"/>
</dbReference>
<dbReference type="OrthoDB" id="7507370at2"/>